<dbReference type="GO" id="GO:0006357">
    <property type="term" value="P:regulation of transcription by RNA polymerase II"/>
    <property type="evidence" value="ECO:0007669"/>
    <property type="project" value="TreeGrafter"/>
</dbReference>
<keyword evidence="1" id="KW-0479">Metal-binding</keyword>
<reference evidence="7" key="2">
    <citation type="journal article" date="2017" name="Nat. Plants">
        <title>The Aegilops tauschii genome reveals multiple impacts of transposons.</title>
        <authorList>
            <person name="Zhao G."/>
            <person name="Zou C."/>
            <person name="Li K."/>
            <person name="Wang K."/>
            <person name="Li T."/>
            <person name="Gao L."/>
            <person name="Zhang X."/>
            <person name="Wang H."/>
            <person name="Yang Z."/>
            <person name="Liu X."/>
            <person name="Jiang W."/>
            <person name="Mao L."/>
            <person name="Kong X."/>
            <person name="Jiao Y."/>
            <person name="Jia J."/>
        </authorList>
    </citation>
    <scope>NUCLEOTIDE SEQUENCE [LARGE SCALE GENOMIC DNA]</scope>
    <source>
        <strain evidence="7">cv. AL8/78</strain>
    </source>
</reference>
<sequence>AMENMDEHDSDANMPLGIDSDGAAASRFRKKRSKVWEEYKPIYINGVIQSAECHYCHTLMSCKGADGRSNGTSHLWRHHNNCRAKEGFDLSELHDTDFPYGMFMLFLLCVIM</sequence>
<dbReference type="GO" id="GO:1990837">
    <property type="term" value="F:sequence-specific double-stranded DNA binding"/>
    <property type="evidence" value="ECO:0007669"/>
    <property type="project" value="TreeGrafter"/>
</dbReference>
<dbReference type="PANTHER" id="PTHR34396:SF25">
    <property type="entry name" value="BOUNDARY ELEMENT ASSOCIATED FACTOR"/>
    <property type="match status" value="1"/>
</dbReference>
<dbReference type="PANTHER" id="PTHR34396">
    <property type="entry name" value="OS03G0264950 PROTEIN-RELATED"/>
    <property type="match status" value="1"/>
</dbReference>
<dbReference type="InterPro" id="IPR053031">
    <property type="entry name" value="Cuticle_assoc_protein"/>
</dbReference>
<dbReference type="GO" id="GO:0005634">
    <property type="term" value="C:nucleus"/>
    <property type="evidence" value="ECO:0007669"/>
    <property type="project" value="TreeGrafter"/>
</dbReference>
<reference evidence="6" key="3">
    <citation type="journal article" date="2017" name="Nature">
        <title>Genome sequence of the progenitor of the wheat D genome Aegilops tauschii.</title>
        <authorList>
            <person name="Luo M.C."/>
            <person name="Gu Y.Q."/>
            <person name="Puiu D."/>
            <person name="Wang H."/>
            <person name="Twardziok S.O."/>
            <person name="Deal K.R."/>
            <person name="Huo N."/>
            <person name="Zhu T."/>
            <person name="Wang L."/>
            <person name="Wang Y."/>
            <person name="McGuire P.E."/>
            <person name="Liu S."/>
            <person name="Long H."/>
            <person name="Ramasamy R.K."/>
            <person name="Rodriguez J.C."/>
            <person name="Van S.L."/>
            <person name="Yuan L."/>
            <person name="Wang Z."/>
            <person name="Xia Z."/>
            <person name="Xiao L."/>
            <person name="Anderson O.D."/>
            <person name="Ouyang S."/>
            <person name="Liang Y."/>
            <person name="Zimin A.V."/>
            <person name="Pertea G."/>
            <person name="Qi P."/>
            <person name="Bennetzen J.L."/>
            <person name="Dai X."/>
            <person name="Dawson M.W."/>
            <person name="Muller H.G."/>
            <person name="Kugler K."/>
            <person name="Rivarola-Duarte L."/>
            <person name="Spannagl M."/>
            <person name="Mayer K.F.X."/>
            <person name="Lu F.H."/>
            <person name="Bevan M.W."/>
            <person name="Leroy P."/>
            <person name="Li P."/>
            <person name="You F.M."/>
            <person name="Sun Q."/>
            <person name="Liu Z."/>
            <person name="Lyons E."/>
            <person name="Wicker T."/>
            <person name="Salzberg S.L."/>
            <person name="Devos K.M."/>
            <person name="Dvorak J."/>
        </authorList>
    </citation>
    <scope>NUCLEOTIDE SEQUENCE [LARGE SCALE GENOMIC DNA]</scope>
    <source>
        <strain evidence="6">cv. AL8/78</strain>
    </source>
</reference>
<dbReference type="EnsemblPlants" id="AET4Gv20570900.18">
    <property type="protein sequence ID" value="AET4Gv20570900.18"/>
    <property type="gene ID" value="AET4Gv20570900"/>
</dbReference>
<evidence type="ECO:0000256" key="3">
    <source>
        <dbReference type="ARBA" id="ARBA00022833"/>
    </source>
</evidence>
<dbReference type="Proteomes" id="UP000015105">
    <property type="component" value="Chromosome 4D"/>
</dbReference>
<dbReference type="InterPro" id="IPR003656">
    <property type="entry name" value="Znf_BED"/>
</dbReference>
<protein>
    <recommendedName>
        <fullName evidence="5">BED-type domain-containing protein</fullName>
    </recommendedName>
</protein>
<dbReference type="SMART" id="SM00614">
    <property type="entry name" value="ZnF_BED"/>
    <property type="match status" value="1"/>
</dbReference>
<keyword evidence="2 4" id="KW-0863">Zinc-finger</keyword>
<evidence type="ECO:0000256" key="1">
    <source>
        <dbReference type="ARBA" id="ARBA00022723"/>
    </source>
</evidence>
<evidence type="ECO:0000259" key="5">
    <source>
        <dbReference type="PROSITE" id="PS50808"/>
    </source>
</evidence>
<evidence type="ECO:0000313" key="7">
    <source>
        <dbReference type="Proteomes" id="UP000015105"/>
    </source>
</evidence>
<dbReference type="Gramene" id="AET4Gv20570900.18">
    <property type="protein sequence ID" value="AET4Gv20570900.18"/>
    <property type="gene ID" value="AET4Gv20570900"/>
</dbReference>
<dbReference type="InterPro" id="IPR036236">
    <property type="entry name" value="Znf_C2H2_sf"/>
</dbReference>
<reference evidence="6" key="4">
    <citation type="submission" date="2019-03" db="UniProtKB">
        <authorList>
            <consortium name="EnsemblPlants"/>
        </authorList>
    </citation>
    <scope>IDENTIFICATION</scope>
</reference>
<reference evidence="7" key="1">
    <citation type="journal article" date="2014" name="Science">
        <title>Ancient hybridizations among the ancestral genomes of bread wheat.</title>
        <authorList>
            <consortium name="International Wheat Genome Sequencing Consortium,"/>
            <person name="Marcussen T."/>
            <person name="Sandve S.R."/>
            <person name="Heier L."/>
            <person name="Spannagl M."/>
            <person name="Pfeifer M."/>
            <person name="Jakobsen K.S."/>
            <person name="Wulff B.B."/>
            <person name="Steuernagel B."/>
            <person name="Mayer K.F."/>
            <person name="Olsen O.A."/>
        </authorList>
    </citation>
    <scope>NUCLEOTIDE SEQUENCE [LARGE SCALE GENOMIC DNA]</scope>
    <source>
        <strain evidence="7">cv. AL8/78</strain>
    </source>
</reference>
<dbReference type="AlphaFoldDB" id="A0A453IIS3"/>
<dbReference type="PROSITE" id="PS50808">
    <property type="entry name" value="ZF_BED"/>
    <property type="match status" value="1"/>
</dbReference>
<feature type="domain" description="BED-type" evidence="5">
    <location>
        <begin position="30"/>
        <end position="86"/>
    </location>
</feature>
<dbReference type="GO" id="GO:0008270">
    <property type="term" value="F:zinc ion binding"/>
    <property type="evidence" value="ECO:0007669"/>
    <property type="project" value="UniProtKB-KW"/>
</dbReference>
<proteinExistence type="predicted"/>
<evidence type="ECO:0000313" key="6">
    <source>
        <dbReference type="EnsemblPlants" id="AET4Gv20570900.18"/>
    </source>
</evidence>
<keyword evidence="3" id="KW-0862">Zinc</keyword>
<organism evidence="6 7">
    <name type="scientific">Aegilops tauschii subsp. strangulata</name>
    <name type="common">Goatgrass</name>
    <dbReference type="NCBI Taxonomy" id="200361"/>
    <lineage>
        <taxon>Eukaryota</taxon>
        <taxon>Viridiplantae</taxon>
        <taxon>Streptophyta</taxon>
        <taxon>Embryophyta</taxon>
        <taxon>Tracheophyta</taxon>
        <taxon>Spermatophyta</taxon>
        <taxon>Magnoliopsida</taxon>
        <taxon>Liliopsida</taxon>
        <taxon>Poales</taxon>
        <taxon>Poaceae</taxon>
        <taxon>BOP clade</taxon>
        <taxon>Pooideae</taxon>
        <taxon>Triticodae</taxon>
        <taxon>Triticeae</taxon>
        <taxon>Triticinae</taxon>
        <taxon>Aegilops</taxon>
    </lineage>
</organism>
<evidence type="ECO:0000256" key="2">
    <source>
        <dbReference type="ARBA" id="ARBA00022771"/>
    </source>
</evidence>
<keyword evidence="7" id="KW-1185">Reference proteome</keyword>
<name>A0A453IIS3_AEGTS</name>
<accession>A0A453IIS3</accession>
<dbReference type="SUPFAM" id="SSF57667">
    <property type="entry name" value="beta-beta-alpha zinc fingers"/>
    <property type="match status" value="1"/>
</dbReference>
<evidence type="ECO:0000256" key="4">
    <source>
        <dbReference type="PROSITE-ProRule" id="PRU00027"/>
    </source>
</evidence>
<reference evidence="6" key="5">
    <citation type="journal article" date="2021" name="G3 (Bethesda)">
        <title>Aegilops tauschii genome assembly Aet v5.0 features greater sequence contiguity and improved annotation.</title>
        <authorList>
            <person name="Wang L."/>
            <person name="Zhu T."/>
            <person name="Rodriguez J.C."/>
            <person name="Deal K.R."/>
            <person name="Dubcovsky J."/>
            <person name="McGuire P.E."/>
            <person name="Lux T."/>
            <person name="Spannagl M."/>
            <person name="Mayer K.F.X."/>
            <person name="Baldrich P."/>
            <person name="Meyers B.C."/>
            <person name="Huo N."/>
            <person name="Gu Y.Q."/>
            <person name="Zhou H."/>
            <person name="Devos K.M."/>
            <person name="Bennetzen J.L."/>
            <person name="Unver T."/>
            <person name="Budak H."/>
            <person name="Gulick P.J."/>
            <person name="Galiba G."/>
            <person name="Kalapos B."/>
            <person name="Nelson D.R."/>
            <person name="Li P."/>
            <person name="You F.M."/>
            <person name="Luo M.C."/>
            <person name="Dvorak J."/>
        </authorList>
    </citation>
    <scope>NUCLEOTIDE SEQUENCE [LARGE SCALE GENOMIC DNA]</scope>
    <source>
        <strain evidence="6">cv. AL8/78</strain>
    </source>
</reference>